<dbReference type="InterPro" id="IPR032527">
    <property type="entry name" value="DUF4959"/>
</dbReference>
<dbReference type="EMBL" id="VSSQ01019533">
    <property type="protein sequence ID" value="MPM63649.1"/>
    <property type="molecule type" value="Genomic_DNA"/>
</dbReference>
<evidence type="ECO:0000259" key="3">
    <source>
        <dbReference type="Pfam" id="PF17166"/>
    </source>
</evidence>
<reference evidence="4" key="1">
    <citation type="submission" date="2019-08" db="EMBL/GenBank/DDBJ databases">
        <authorList>
            <person name="Kucharzyk K."/>
            <person name="Murdoch R.W."/>
            <person name="Higgins S."/>
            <person name="Loffler F."/>
        </authorList>
    </citation>
    <scope>NUCLEOTIDE SEQUENCE</scope>
</reference>
<dbReference type="Pfam" id="PF17166">
    <property type="entry name" value="DUF5126"/>
    <property type="match status" value="1"/>
</dbReference>
<feature type="domain" description="DUF4959" evidence="1">
    <location>
        <begin position="4"/>
        <end position="101"/>
    </location>
</feature>
<dbReference type="Pfam" id="PF16391">
    <property type="entry name" value="DUF5000"/>
    <property type="match status" value="1"/>
</dbReference>
<evidence type="ECO:0008006" key="5">
    <source>
        <dbReference type="Google" id="ProtNLM"/>
    </source>
</evidence>
<name>A0A645BDU3_9ZZZZ</name>
<feature type="domain" description="DUF5126" evidence="3">
    <location>
        <begin position="102"/>
        <end position="209"/>
    </location>
</feature>
<proteinExistence type="predicted"/>
<dbReference type="InterPro" id="IPR032164">
    <property type="entry name" value="DUF5000"/>
</dbReference>
<evidence type="ECO:0000259" key="2">
    <source>
        <dbReference type="Pfam" id="PF16391"/>
    </source>
</evidence>
<dbReference type="Gene3D" id="2.60.120.260">
    <property type="entry name" value="Galactose-binding domain-like"/>
    <property type="match status" value="1"/>
</dbReference>
<accession>A0A645BDU3</accession>
<sequence length="426" mass="48594">MGIEQVKTDSTKPEKVIVNEVISKSGALEIHFSLPKGNADIAEVVASYINKRGKKMEFTVSRYSSFILVEGFTGTDEVTVELRCIDNSGNESDITKVQATPLKSSIELAMETMKVVPAFGGVKVEWQNLNANPFAIHVLSEDTLQKGVVSLVEDPSKTIYTSDSLNTYAYIRQYPSTEQKFGFIISDKWGNRTDTLISVLTPYKEDRIDYNLVKAVTFFNPTFYGNSRDYAIYGVNPVTGIQNDGNCHGTGNAPQTIFNGIIGGTLFYCYKFVKNLSDPDPANRILVQDVYATYDLNMSVRLSRVKIYPRPTSSYTYNRSSVKRFRIWGTNDANNQRWSKFPETWTLIGEYVGKEPANRDNLTPEEIEYFNFNQEYSISEDNVNPNARTTETFRYMRLQLMETYNPTIPYYTINEFEMYGDIQEYY</sequence>
<gene>
    <name evidence="4" type="ORF">SDC9_110530</name>
</gene>
<evidence type="ECO:0000259" key="1">
    <source>
        <dbReference type="Pfam" id="PF16323"/>
    </source>
</evidence>
<dbReference type="InterPro" id="IPR033431">
    <property type="entry name" value="DUF5126"/>
</dbReference>
<protein>
    <recommendedName>
        <fullName evidence="5">DUF5126 domain-containing protein</fullName>
    </recommendedName>
</protein>
<comment type="caution">
    <text evidence="4">The sequence shown here is derived from an EMBL/GenBank/DDBJ whole genome shotgun (WGS) entry which is preliminary data.</text>
</comment>
<feature type="domain" description="DUF5000" evidence="2">
    <location>
        <begin position="291"/>
        <end position="420"/>
    </location>
</feature>
<dbReference type="Pfam" id="PF16323">
    <property type="entry name" value="DUF4959"/>
    <property type="match status" value="1"/>
</dbReference>
<evidence type="ECO:0000313" key="4">
    <source>
        <dbReference type="EMBL" id="MPM63649.1"/>
    </source>
</evidence>
<dbReference type="AlphaFoldDB" id="A0A645BDU3"/>
<organism evidence="4">
    <name type="scientific">bioreactor metagenome</name>
    <dbReference type="NCBI Taxonomy" id="1076179"/>
    <lineage>
        <taxon>unclassified sequences</taxon>
        <taxon>metagenomes</taxon>
        <taxon>ecological metagenomes</taxon>
    </lineage>
</organism>